<sequence length="207" mass="23363">MKGLCIAFAIAAFAVCASIFQQNVSSLIHWINTLGFIAPIIFLLLYCFATLFFLPTMILTLAGGALFGPVLGILFNLIGATLGASCAFFISRHLVFDWIVSKQNKRINKLIAGVERWGWQFVALLRIVPVIPFNLVNYGLGLTRIKFSHYLITTIIFLIPTEIVSTYCGYASMDAFIHSGEVYKRISLIFLFIFGFLLILFRWFKRN</sequence>
<evidence type="ECO:0000259" key="7">
    <source>
        <dbReference type="Pfam" id="PF09335"/>
    </source>
</evidence>
<evidence type="ECO:0000256" key="6">
    <source>
        <dbReference type="RuleBase" id="RU366058"/>
    </source>
</evidence>
<dbReference type="PANTHER" id="PTHR12677">
    <property type="entry name" value="GOLGI APPARATUS MEMBRANE PROTEIN TVP38-RELATED"/>
    <property type="match status" value="1"/>
</dbReference>
<feature type="transmembrane region" description="Helical" evidence="6">
    <location>
        <begin position="66"/>
        <end position="90"/>
    </location>
</feature>
<keyword evidence="2 6" id="KW-1003">Cell membrane</keyword>
<evidence type="ECO:0000256" key="1">
    <source>
        <dbReference type="ARBA" id="ARBA00004651"/>
    </source>
</evidence>
<keyword evidence="5 6" id="KW-0472">Membrane</keyword>
<comment type="similarity">
    <text evidence="6">Belongs to the TVP38/TMEM64 family.</text>
</comment>
<evidence type="ECO:0000256" key="3">
    <source>
        <dbReference type="ARBA" id="ARBA00022692"/>
    </source>
</evidence>
<dbReference type="EMBL" id="LNYP01000024">
    <property type="protein sequence ID" value="KTD38734.1"/>
    <property type="molecule type" value="Genomic_DNA"/>
</dbReference>
<comment type="subcellular location">
    <subcellularLocation>
        <location evidence="1 6">Cell membrane</location>
        <topology evidence="1 6">Multi-pass membrane protein</topology>
    </subcellularLocation>
</comment>
<evidence type="ECO:0000256" key="5">
    <source>
        <dbReference type="ARBA" id="ARBA00023136"/>
    </source>
</evidence>
<dbReference type="PATRIC" id="fig|29423.5.peg.1277"/>
<comment type="caution">
    <text evidence="8">The sequence shown here is derived from an EMBL/GenBank/DDBJ whole genome shotgun (WGS) entry which is preliminary data.</text>
</comment>
<dbReference type="InterPro" id="IPR032816">
    <property type="entry name" value="VTT_dom"/>
</dbReference>
<feature type="domain" description="VTT" evidence="7">
    <location>
        <begin position="54"/>
        <end position="170"/>
    </location>
</feature>
<dbReference type="GO" id="GO:0005886">
    <property type="term" value="C:plasma membrane"/>
    <property type="evidence" value="ECO:0007669"/>
    <property type="project" value="UniProtKB-SubCell"/>
</dbReference>
<dbReference type="Proteomes" id="UP000054858">
    <property type="component" value="Unassembled WGS sequence"/>
</dbReference>
<feature type="transmembrane region" description="Helical" evidence="6">
    <location>
        <begin position="117"/>
        <end position="138"/>
    </location>
</feature>
<gene>
    <name evidence="8" type="ORF">Loak_1222</name>
</gene>
<evidence type="ECO:0000313" key="8">
    <source>
        <dbReference type="EMBL" id="KTD38734.1"/>
    </source>
</evidence>
<evidence type="ECO:0000256" key="4">
    <source>
        <dbReference type="ARBA" id="ARBA00022989"/>
    </source>
</evidence>
<dbReference type="RefSeq" id="WP_025386327.1">
    <property type="nucleotide sequence ID" value="NZ_KV441803.1"/>
</dbReference>
<reference evidence="8 9" key="1">
    <citation type="submission" date="2015-11" db="EMBL/GenBank/DDBJ databases">
        <title>Genomic analysis of 38 Legionella species identifies large and diverse effector repertoires.</title>
        <authorList>
            <person name="Burstein D."/>
            <person name="Amaro F."/>
            <person name="Zusman T."/>
            <person name="Lifshitz Z."/>
            <person name="Cohen O."/>
            <person name="Gilbert J.A."/>
            <person name="Pupko T."/>
            <person name="Shuman H.A."/>
            <person name="Segal G."/>
        </authorList>
    </citation>
    <scope>NUCLEOTIDE SEQUENCE [LARGE SCALE GENOMIC DNA]</scope>
    <source>
        <strain evidence="8 9">Oak Ridge-10</strain>
    </source>
</reference>
<keyword evidence="3 6" id="KW-0812">Transmembrane</keyword>
<dbReference type="InterPro" id="IPR015414">
    <property type="entry name" value="TMEM64"/>
</dbReference>
<dbReference type="AlphaFoldDB" id="A0A0W0X2B8"/>
<feature type="transmembrane region" description="Helical" evidence="6">
    <location>
        <begin position="27"/>
        <end position="54"/>
    </location>
</feature>
<organism evidence="8 9">
    <name type="scientific">Legionella oakridgensis</name>
    <dbReference type="NCBI Taxonomy" id="29423"/>
    <lineage>
        <taxon>Bacteria</taxon>
        <taxon>Pseudomonadati</taxon>
        <taxon>Pseudomonadota</taxon>
        <taxon>Gammaproteobacteria</taxon>
        <taxon>Legionellales</taxon>
        <taxon>Legionellaceae</taxon>
        <taxon>Legionella</taxon>
    </lineage>
</organism>
<evidence type="ECO:0000256" key="2">
    <source>
        <dbReference type="ARBA" id="ARBA00022475"/>
    </source>
</evidence>
<dbReference type="Pfam" id="PF09335">
    <property type="entry name" value="VTT_dom"/>
    <property type="match status" value="1"/>
</dbReference>
<protein>
    <recommendedName>
        <fullName evidence="6">TVP38/TMEM64 family membrane protein</fullName>
    </recommendedName>
</protein>
<evidence type="ECO:0000313" key="9">
    <source>
        <dbReference type="Proteomes" id="UP000054858"/>
    </source>
</evidence>
<feature type="transmembrane region" description="Helical" evidence="6">
    <location>
        <begin position="185"/>
        <end position="204"/>
    </location>
</feature>
<feature type="transmembrane region" description="Helical" evidence="6">
    <location>
        <begin position="150"/>
        <end position="173"/>
    </location>
</feature>
<accession>A0A0W0X2B8</accession>
<proteinExistence type="inferred from homology"/>
<dbReference type="PANTHER" id="PTHR12677:SF59">
    <property type="entry name" value="GOLGI APPARATUS MEMBRANE PROTEIN TVP38-RELATED"/>
    <property type="match status" value="1"/>
</dbReference>
<name>A0A0W0X2B8_9GAMM</name>
<keyword evidence="4 6" id="KW-1133">Transmembrane helix</keyword>